<protein>
    <submittedName>
        <fullName evidence="2">Uncharacterized protein</fullName>
    </submittedName>
</protein>
<dbReference type="AlphaFoldDB" id="A0A2S1KPK8"/>
<gene>
    <name evidence="2" type="ORF">B6254_0521</name>
</gene>
<evidence type="ECO:0000313" key="3">
    <source>
        <dbReference type="Proteomes" id="UP000244870"/>
    </source>
</evidence>
<name>A0A2S1KPK8_9LACO</name>
<sequence>MNGGDEADLAVRVAFSHNGNTYLAARTVKFVKESFATRPMKRLESKFELWEDTGDNALAKIEDGEKRIKEIMPIGLAHVYMFDGERVEKPIGSSEFKKSLKESIIGVLGLNKLEQAQTFLGDKSKRTSVTGKVAAQIKAQTQTEKDVLNTKRIAEENIEAGQKVKDEAEHLVEKFTQDIADAKKAQASVDVLKRALKDRDLIETKVTLQLSKIEGMVKAANDVAVRLVYELEIAKTYPKYLKFINSEGEQPEVFENLYESVIQDILKRGICICGRPISEGGHEVDILRSLSVLPHDNAHYLNSLKSLYASLDEMPDLLEKVRLYHSQITTLKMDLEKLRKQLDRANLIVKEKEAEAGEDNQTNIDKLEEHRATFNFKIREANQKIQINQEKISNIKGQLNKINASNNNNIKVNEAVKMLELLRSSIDEELERKQNIAKDSIEINMNKTLRNVMTQRYAVELDDDYNMTVWKQIDNSATGQDETEVLSTGQNVVIYLSFLKALLMTVEEHSEFDDVQSSGVIMDAALSNLDEEHIQQISQKILGSFDELIFLSYKAQLRNELIAGIKDKVAKVYELSKDERGNIVTNIRDVDSIEEYVNEGDEDGE</sequence>
<keyword evidence="1" id="KW-0175">Coiled coil</keyword>
<accession>A0A2S1KPK8</accession>
<reference evidence="2 3" key="1">
    <citation type="submission" date="2017-04" db="EMBL/GenBank/DDBJ databases">
        <title>Weissella cibaria strain m2 complete genome.</title>
        <authorList>
            <person name="Pan Q."/>
            <person name="Tan M."/>
            <person name="Yao F."/>
            <person name="Su S."/>
        </authorList>
    </citation>
    <scope>NUCLEOTIDE SEQUENCE [LARGE SCALE GENOMIC DNA]</scope>
    <source>
        <strain evidence="2 3">M2</strain>
    </source>
</reference>
<evidence type="ECO:0000313" key="2">
    <source>
        <dbReference type="EMBL" id="AWF94942.1"/>
    </source>
</evidence>
<dbReference type="EMBL" id="CP020928">
    <property type="protein sequence ID" value="AWF94942.1"/>
    <property type="molecule type" value="Genomic_DNA"/>
</dbReference>
<organism evidence="2 3">
    <name type="scientific">Weissella cibaria</name>
    <dbReference type="NCBI Taxonomy" id="137591"/>
    <lineage>
        <taxon>Bacteria</taxon>
        <taxon>Bacillati</taxon>
        <taxon>Bacillota</taxon>
        <taxon>Bacilli</taxon>
        <taxon>Lactobacillales</taxon>
        <taxon>Lactobacillaceae</taxon>
        <taxon>Weissella</taxon>
    </lineage>
</organism>
<proteinExistence type="predicted"/>
<feature type="coiled-coil region" evidence="1">
    <location>
        <begin position="328"/>
        <end position="398"/>
    </location>
</feature>
<evidence type="ECO:0000256" key="1">
    <source>
        <dbReference type="SAM" id="Coils"/>
    </source>
</evidence>
<dbReference type="Proteomes" id="UP000244870">
    <property type="component" value="Chromosome"/>
</dbReference>